<dbReference type="EMBL" id="JADBDZ010000001">
    <property type="protein sequence ID" value="MBE1530918.1"/>
    <property type="molecule type" value="Genomic_DNA"/>
</dbReference>
<name>A0ABR9JK36_9ACTN</name>
<dbReference type="InterPro" id="IPR036513">
    <property type="entry name" value="STAS_dom_sf"/>
</dbReference>
<comment type="caution">
    <text evidence="2">The sequence shown here is derived from an EMBL/GenBank/DDBJ whole genome shotgun (WGS) entry which is preliminary data.</text>
</comment>
<protein>
    <submittedName>
        <fullName evidence="2">Anti-anti-sigma factor</fullName>
    </submittedName>
</protein>
<accession>A0ABR9JK36</accession>
<sequence length="165" mass="18061">MRTWDVRGRSGGIKVVRAPRPKGEERMTVWRITGGDSESGVPRPERASPRYDLVELDSPLLHIAGGTGSPWLRLTGEIDVSNVPALTRALRGAQARAGGDVHVDLGGVHFVDVAGLRAFARAARDLRDLDRMLVLHSVSAHIDRLVRLIGWDTVPGLEVHCRPRT</sequence>
<organism evidence="2 3">
    <name type="scientific">Actinomadura algeriensis</name>
    <dbReference type="NCBI Taxonomy" id="1679523"/>
    <lineage>
        <taxon>Bacteria</taxon>
        <taxon>Bacillati</taxon>
        <taxon>Actinomycetota</taxon>
        <taxon>Actinomycetes</taxon>
        <taxon>Streptosporangiales</taxon>
        <taxon>Thermomonosporaceae</taxon>
        <taxon>Actinomadura</taxon>
    </lineage>
</organism>
<dbReference type="RefSeq" id="WP_192757864.1">
    <property type="nucleotide sequence ID" value="NZ_JADBDZ010000001.1"/>
</dbReference>
<evidence type="ECO:0000259" key="1">
    <source>
        <dbReference type="PROSITE" id="PS50801"/>
    </source>
</evidence>
<evidence type="ECO:0000313" key="2">
    <source>
        <dbReference type="EMBL" id="MBE1530918.1"/>
    </source>
</evidence>
<proteinExistence type="predicted"/>
<dbReference type="Pfam" id="PF13466">
    <property type="entry name" value="STAS_2"/>
    <property type="match status" value="1"/>
</dbReference>
<gene>
    <name evidence="2" type="ORF">H4W34_000751</name>
</gene>
<dbReference type="InterPro" id="IPR058548">
    <property type="entry name" value="MlaB-like_STAS"/>
</dbReference>
<dbReference type="Gene3D" id="3.30.750.24">
    <property type="entry name" value="STAS domain"/>
    <property type="match status" value="1"/>
</dbReference>
<dbReference type="SUPFAM" id="SSF52091">
    <property type="entry name" value="SpoIIaa-like"/>
    <property type="match status" value="1"/>
</dbReference>
<keyword evidence="3" id="KW-1185">Reference proteome</keyword>
<dbReference type="Proteomes" id="UP000627838">
    <property type="component" value="Unassembled WGS sequence"/>
</dbReference>
<dbReference type="PROSITE" id="PS50801">
    <property type="entry name" value="STAS"/>
    <property type="match status" value="1"/>
</dbReference>
<dbReference type="InterPro" id="IPR002645">
    <property type="entry name" value="STAS_dom"/>
</dbReference>
<dbReference type="CDD" id="cd07043">
    <property type="entry name" value="STAS_anti-anti-sigma_factors"/>
    <property type="match status" value="1"/>
</dbReference>
<feature type="domain" description="STAS" evidence="1">
    <location>
        <begin position="72"/>
        <end position="165"/>
    </location>
</feature>
<evidence type="ECO:0000313" key="3">
    <source>
        <dbReference type="Proteomes" id="UP000627838"/>
    </source>
</evidence>
<reference evidence="2 3" key="1">
    <citation type="submission" date="2020-10" db="EMBL/GenBank/DDBJ databases">
        <title>Sequencing the genomes of 1000 actinobacteria strains.</title>
        <authorList>
            <person name="Klenk H.-P."/>
        </authorList>
    </citation>
    <scope>NUCLEOTIDE SEQUENCE [LARGE SCALE GENOMIC DNA]</scope>
    <source>
        <strain evidence="2 3">DSM 46744</strain>
    </source>
</reference>